<dbReference type="Pfam" id="PF00136">
    <property type="entry name" value="DNA_pol_B"/>
    <property type="match status" value="1"/>
</dbReference>
<evidence type="ECO:0000256" key="4">
    <source>
        <dbReference type="ARBA" id="ARBA00022695"/>
    </source>
</evidence>
<dbReference type="GO" id="GO:0008270">
    <property type="term" value="F:zinc ion binding"/>
    <property type="evidence" value="ECO:0007669"/>
    <property type="project" value="UniProtKB-KW"/>
</dbReference>
<dbReference type="FunFam" id="1.10.132.60:FF:000004">
    <property type="entry name" value="DNA polymerase"/>
    <property type="match status" value="1"/>
</dbReference>
<evidence type="ECO:0000256" key="5">
    <source>
        <dbReference type="ARBA" id="ARBA00022705"/>
    </source>
</evidence>
<evidence type="ECO:0000256" key="9">
    <source>
        <dbReference type="ARBA" id="ARBA00022932"/>
    </source>
</evidence>
<comment type="catalytic activity">
    <reaction evidence="12">
        <text>DNA(n) + a 2'-deoxyribonucleoside 5'-triphosphate = DNA(n+1) + diphosphate</text>
        <dbReference type="Rhea" id="RHEA:22508"/>
        <dbReference type="Rhea" id="RHEA-COMP:17339"/>
        <dbReference type="Rhea" id="RHEA-COMP:17340"/>
        <dbReference type="ChEBI" id="CHEBI:33019"/>
        <dbReference type="ChEBI" id="CHEBI:61560"/>
        <dbReference type="ChEBI" id="CHEBI:173112"/>
        <dbReference type="EC" id="2.7.7.7"/>
    </reaction>
</comment>
<keyword evidence="9 12" id="KW-0239">DNA-directed DNA polymerase</keyword>
<evidence type="ECO:0000313" key="18">
    <source>
        <dbReference type="EMBL" id="CAB3373058.1"/>
    </source>
</evidence>
<dbReference type="CDD" id="cd05532">
    <property type="entry name" value="POLBc_alpha"/>
    <property type="match status" value="1"/>
</dbReference>
<dbReference type="GO" id="GO:0000166">
    <property type="term" value="F:nucleotide binding"/>
    <property type="evidence" value="ECO:0007669"/>
    <property type="project" value="InterPro"/>
</dbReference>
<dbReference type="PRINTS" id="PR00106">
    <property type="entry name" value="DNAPOLB"/>
</dbReference>
<dbReference type="InterPro" id="IPR023211">
    <property type="entry name" value="DNA_pol_palm_dom_sf"/>
</dbReference>
<keyword evidence="11" id="KW-0539">Nucleus</keyword>
<keyword evidence="10 12" id="KW-0238">DNA-binding</keyword>
<dbReference type="InterPro" id="IPR038256">
    <property type="entry name" value="Pol_alpha_znc_sf"/>
</dbReference>
<evidence type="ECO:0000259" key="16">
    <source>
        <dbReference type="Pfam" id="PF08996"/>
    </source>
</evidence>
<evidence type="ECO:0000256" key="2">
    <source>
        <dbReference type="ARBA" id="ARBA00005755"/>
    </source>
</evidence>
<evidence type="ECO:0000259" key="17">
    <source>
        <dbReference type="Pfam" id="PF12254"/>
    </source>
</evidence>
<dbReference type="GO" id="GO:0006273">
    <property type="term" value="P:lagging strand elongation"/>
    <property type="evidence" value="ECO:0007669"/>
    <property type="project" value="TreeGrafter"/>
</dbReference>
<evidence type="ECO:0000256" key="13">
    <source>
        <dbReference type="SAM" id="MobiDB-lite"/>
    </source>
</evidence>
<dbReference type="GO" id="GO:0003682">
    <property type="term" value="F:chromatin binding"/>
    <property type="evidence" value="ECO:0007669"/>
    <property type="project" value="TreeGrafter"/>
</dbReference>
<evidence type="ECO:0000313" key="19">
    <source>
        <dbReference type="Proteomes" id="UP000494165"/>
    </source>
</evidence>
<dbReference type="Gene3D" id="1.10.287.690">
    <property type="entry name" value="Helix hairpin bin"/>
    <property type="match status" value="1"/>
</dbReference>
<gene>
    <name evidence="18" type="ORF">CLODIP_2_CD07750</name>
</gene>
<dbReference type="PANTHER" id="PTHR45861:SF1">
    <property type="entry name" value="DNA POLYMERASE ALPHA CATALYTIC SUBUNIT"/>
    <property type="match status" value="1"/>
</dbReference>
<dbReference type="SMART" id="SM00486">
    <property type="entry name" value="POLBc"/>
    <property type="match status" value="1"/>
</dbReference>
<feature type="region of interest" description="Disordered" evidence="13">
    <location>
        <begin position="80"/>
        <end position="138"/>
    </location>
</feature>
<dbReference type="InterPro" id="IPR006134">
    <property type="entry name" value="DNA-dir_DNA_pol_B_multi_dom"/>
</dbReference>
<dbReference type="SUPFAM" id="SSF90234">
    <property type="entry name" value="Zinc finger domain of DNA polymerase-alpha"/>
    <property type="match status" value="1"/>
</dbReference>
<dbReference type="GO" id="GO:0003697">
    <property type="term" value="F:single-stranded DNA binding"/>
    <property type="evidence" value="ECO:0007669"/>
    <property type="project" value="TreeGrafter"/>
</dbReference>
<dbReference type="SUPFAM" id="SSF56672">
    <property type="entry name" value="DNA/RNA polymerases"/>
    <property type="match status" value="1"/>
</dbReference>
<dbReference type="Pfam" id="PF03104">
    <property type="entry name" value="DNA_pol_B_exo1"/>
    <property type="match status" value="1"/>
</dbReference>
<dbReference type="InterPro" id="IPR042087">
    <property type="entry name" value="DNA_pol_B_thumb"/>
</dbReference>
<evidence type="ECO:0000256" key="6">
    <source>
        <dbReference type="ARBA" id="ARBA00022723"/>
    </source>
</evidence>
<dbReference type="FunFam" id="3.30.70.2820:FF:000001">
    <property type="entry name" value="DNA polymerase"/>
    <property type="match status" value="1"/>
</dbReference>
<dbReference type="EMBL" id="CADEPI010000080">
    <property type="protein sequence ID" value="CAB3373058.1"/>
    <property type="molecule type" value="Genomic_DNA"/>
</dbReference>
<dbReference type="SUPFAM" id="SSF53098">
    <property type="entry name" value="Ribonuclease H-like"/>
    <property type="match status" value="1"/>
</dbReference>
<comment type="subcellular location">
    <subcellularLocation>
        <location evidence="1">Nucleus</location>
    </subcellularLocation>
</comment>
<comment type="similarity">
    <text evidence="2 12">Belongs to the DNA polymerase type-B family.</text>
</comment>
<dbReference type="Pfam" id="PF08996">
    <property type="entry name" value="zf-DNA_Pol"/>
    <property type="match status" value="1"/>
</dbReference>
<feature type="domain" description="DNA-directed DNA polymerase family B exonuclease" evidence="15">
    <location>
        <begin position="446"/>
        <end position="686"/>
    </location>
</feature>
<dbReference type="OrthoDB" id="6755010at2759"/>
<dbReference type="Gene3D" id="3.90.1600.10">
    <property type="entry name" value="Palm domain of DNA polymerase"/>
    <property type="match status" value="1"/>
</dbReference>
<feature type="domain" description="Zinc finger DNA-directed DNA polymerase family B alpha" evidence="16">
    <location>
        <begin position="1260"/>
        <end position="1441"/>
    </location>
</feature>
<dbReference type="PROSITE" id="PS00116">
    <property type="entry name" value="DNA_POLYMERASE_B"/>
    <property type="match status" value="1"/>
</dbReference>
<dbReference type="GO" id="GO:0003887">
    <property type="term" value="F:DNA-directed DNA polymerase activity"/>
    <property type="evidence" value="ECO:0007669"/>
    <property type="project" value="UniProtKB-KW"/>
</dbReference>
<dbReference type="InterPro" id="IPR043502">
    <property type="entry name" value="DNA/RNA_pol_sf"/>
</dbReference>
<dbReference type="Proteomes" id="UP000494165">
    <property type="component" value="Unassembled WGS sequence"/>
</dbReference>
<proteinExistence type="inferred from homology"/>
<dbReference type="EC" id="2.7.7.7" evidence="12"/>
<dbReference type="InterPro" id="IPR017964">
    <property type="entry name" value="DNA-dir_DNA_pol_B_CS"/>
</dbReference>
<dbReference type="InterPro" id="IPR012337">
    <property type="entry name" value="RNaseH-like_sf"/>
</dbReference>
<dbReference type="Gene3D" id="2.40.50.730">
    <property type="match status" value="1"/>
</dbReference>
<feature type="compositionally biased region" description="Pro residues" evidence="13">
    <location>
        <begin position="172"/>
        <end position="182"/>
    </location>
</feature>
<keyword evidence="7" id="KW-0863">Zinc-finger</keyword>
<keyword evidence="6" id="KW-0479">Metal-binding</keyword>
<dbReference type="Gene3D" id="3.30.70.2820">
    <property type="match status" value="1"/>
</dbReference>
<keyword evidence="19" id="KW-1185">Reference proteome</keyword>
<evidence type="ECO:0000259" key="14">
    <source>
        <dbReference type="Pfam" id="PF00136"/>
    </source>
</evidence>
<dbReference type="GO" id="GO:0005658">
    <property type="term" value="C:alpha DNA polymerase:primase complex"/>
    <property type="evidence" value="ECO:0007669"/>
    <property type="project" value="TreeGrafter"/>
</dbReference>
<evidence type="ECO:0000256" key="10">
    <source>
        <dbReference type="ARBA" id="ARBA00023125"/>
    </source>
</evidence>
<dbReference type="InterPro" id="IPR006133">
    <property type="entry name" value="DNA-dir_DNA_pol_B_exonuc"/>
</dbReference>
<dbReference type="Pfam" id="PF12254">
    <property type="entry name" value="DNA_pol_alpha_N"/>
    <property type="match status" value="1"/>
</dbReference>
<sequence length="1455" mass="163177">MADESLATSRSRRQKADKLGKFAALKQLKEQRGGKHKASLDEVNNVYDLVDEKEYSKRVLNRQCDDWIVDEGSGYVEDGREIFDDDLDEESISKQSRGKSGGDRKRKSKHQDEGESSKGSGNIRHMLANMQPKKKKVEDVNIDNDELLGELMKDLDAKPLAPLPMRPVQRPKQPPPPLPAPKPVRQAVKESVPAVPVLIKEEPVEVPEVPASQCIEETDSMDCFSDTDFAELDIKVEESQQVIPETQESEAVSEEKIAKPAVPAANAESIWSNMTENMGQESKMDVTAAEVKYTDSGLPTVKDAAGNDVVRMYWWDAFEDPFKHPGVVYLFGKIQADIGGSGKAAWVSTCLIVRNIEKRVFLLPRQFKLEKGQETDEEVSVADVYKEFTSSVANKYGILEFKSRTATKSYCFEKPGIPIEAEYLEVMYSGAKENLPQDLNGNTFSHAFGTNTSSLETFLLHRKIKGPCWLDVKGAVKVTNPVSWCKLEMTLDDMDDISVCFEKKSAPPLVALTLNLKITVNPKTMHNEIVMASCLVSSSYPVDQPPPQPAFQSHFCIVTKPSEGKWPFDYNATLGKTSNFKSTTLHKVDSERALLSLLLTLIFKTDPDLLVGHDIANFDLPTLLTRISILKVENWSRLGRLKRASKMDGFGNKSYQAKVAVSGRLVCDVKLSSQELIKSRSYDLDTLCVNILKIPESQRTIYTVEDIRNSYSTGASLRSLICSSMQDAAFILKIMTEINAIPLALQITNIAGNVMSRTLMGGRSERNEFLLLHAFNERGYIVPDKVYGKKPVAANEDDEEGGAGGSKKGRRKKAAYSGGLVLEPKKGFYDSYILLMDFNSLYPSIIQEYNICFTTLLMNQITLKAPKPKKETNDDDDEDEEDGDGLDELLACLTSAQSAAAGVLPTEIKKLVDSRRSVKGILAKGVSKPEERMQLNIRQMALKLTANSMYGCLGFSNSRFYAKHLAALVTAKGRDILMNTKSLVEKMGLDVVYGDTDSIMINTRSTSFDEVQKLGFKVKAEVNKMYRQLELDVDGIFKYLLLLKKKKYAALTIARLPDGKFKTEQELKGLDIVRRDWAPMAVSTGKYVVDLLLSDMNADERIEKLHDKLSVIRGQLEKGEIPIAQLAIAKTLTRPPEQYSDKKGLPHVVVAMRLNSKGGKKLKQGDTVHYVVCQDGSDLPATQRGYHLDEIKANPALKVDIDYYLAQQVHPVVTRLIECLEGTDAVRVAECLGLDATSYRQALRREEDEDDSYKQISQFCLSEEERFKNCESFKFKCKNPQCGTTIEMRSAFLENVKPPALVLEKCPNPDCAAKPSSSFPYLQNCLSNAIRRHIAKYYEGWMVCEDPRCKFRSKEAGNKLQKGNPVCRKCNQSAMFKEYTEHDLHQQIYFYRYVFNLSKYPNYKRDGKKDAAEGHYLTLKSQVDKAIRLSSYCILDLTDIFKKLQVKKTAMHKSS</sequence>
<organism evidence="18 19">
    <name type="scientific">Cloeon dipterum</name>
    <dbReference type="NCBI Taxonomy" id="197152"/>
    <lineage>
        <taxon>Eukaryota</taxon>
        <taxon>Metazoa</taxon>
        <taxon>Ecdysozoa</taxon>
        <taxon>Arthropoda</taxon>
        <taxon>Hexapoda</taxon>
        <taxon>Insecta</taxon>
        <taxon>Pterygota</taxon>
        <taxon>Palaeoptera</taxon>
        <taxon>Ephemeroptera</taxon>
        <taxon>Pisciforma</taxon>
        <taxon>Baetidae</taxon>
        <taxon>Cloeon</taxon>
    </lineage>
</organism>
<feature type="domain" description="DNA polymerase alpha catalytic subunit N-terminal" evidence="17">
    <location>
        <begin position="25"/>
        <end position="84"/>
    </location>
</feature>
<dbReference type="Gene3D" id="3.30.420.10">
    <property type="entry name" value="Ribonuclease H-like superfamily/Ribonuclease H"/>
    <property type="match status" value="1"/>
</dbReference>
<dbReference type="InterPro" id="IPR036397">
    <property type="entry name" value="RNaseH_sf"/>
</dbReference>
<protein>
    <recommendedName>
        <fullName evidence="12">DNA polymerase</fullName>
        <ecNumber evidence="12">2.7.7.7</ecNumber>
    </recommendedName>
</protein>
<keyword evidence="4 12" id="KW-0548">Nucleotidyltransferase</keyword>
<name>A0A8S1CW92_9INSE</name>
<accession>A0A8S1CW92</accession>
<feature type="region of interest" description="Disordered" evidence="13">
    <location>
        <begin position="158"/>
        <end position="183"/>
    </location>
</feature>
<evidence type="ECO:0000256" key="11">
    <source>
        <dbReference type="ARBA" id="ARBA00023242"/>
    </source>
</evidence>
<dbReference type="InterPro" id="IPR006172">
    <property type="entry name" value="DNA-dir_DNA_pol_B"/>
</dbReference>
<dbReference type="CDD" id="cd05776">
    <property type="entry name" value="DNA_polB_alpha_exo"/>
    <property type="match status" value="1"/>
</dbReference>
<comment type="caution">
    <text evidence="18">The sequence shown here is derived from an EMBL/GenBank/DDBJ whole genome shotgun (WGS) entry which is preliminary data.</text>
</comment>
<keyword evidence="8" id="KW-0862">Zinc</keyword>
<evidence type="ECO:0000256" key="12">
    <source>
        <dbReference type="RuleBase" id="RU000442"/>
    </source>
</evidence>
<dbReference type="GO" id="GO:0003688">
    <property type="term" value="F:DNA replication origin binding"/>
    <property type="evidence" value="ECO:0007669"/>
    <property type="project" value="TreeGrafter"/>
</dbReference>
<evidence type="ECO:0000259" key="15">
    <source>
        <dbReference type="Pfam" id="PF03104"/>
    </source>
</evidence>
<feature type="domain" description="DNA-directed DNA polymerase family B multifunctional" evidence="14">
    <location>
        <begin position="754"/>
        <end position="1220"/>
    </location>
</feature>
<feature type="region of interest" description="Disordered" evidence="13">
    <location>
        <begin position="792"/>
        <end position="811"/>
    </location>
</feature>
<evidence type="ECO:0000256" key="3">
    <source>
        <dbReference type="ARBA" id="ARBA00022679"/>
    </source>
</evidence>
<evidence type="ECO:0000256" key="1">
    <source>
        <dbReference type="ARBA" id="ARBA00004123"/>
    </source>
</evidence>
<keyword evidence="5 12" id="KW-0235">DNA replication</keyword>
<dbReference type="NCBIfam" id="TIGR00592">
    <property type="entry name" value="pol2"/>
    <property type="match status" value="1"/>
</dbReference>
<dbReference type="Gene3D" id="1.10.132.60">
    <property type="entry name" value="DNA polymerase family B, C-terminal domain"/>
    <property type="match status" value="1"/>
</dbReference>
<reference evidence="18 19" key="1">
    <citation type="submission" date="2020-04" db="EMBL/GenBank/DDBJ databases">
        <authorList>
            <person name="Alioto T."/>
            <person name="Alioto T."/>
            <person name="Gomez Garrido J."/>
        </authorList>
    </citation>
    <scope>NUCLEOTIDE SEQUENCE [LARGE SCALE GENOMIC DNA]</scope>
</reference>
<dbReference type="GO" id="GO:0006272">
    <property type="term" value="P:leading strand elongation"/>
    <property type="evidence" value="ECO:0007669"/>
    <property type="project" value="TreeGrafter"/>
</dbReference>
<dbReference type="PANTHER" id="PTHR45861">
    <property type="entry name" value="DNA POLYMERASE ALPHA CATALYTIC SUBUNIT"/>
    <property type="match status" value="1"/>
</dbReference>
<keyword evidence="3 12" id="KW-0808">Transferase</keyword>
<dbReference type="InterPro" id="IPR015088">
    <property type="entry name" value="Znf_DNA-dir_DNA_pol_B_alpha"/>
</dbReference>
<dbReference type="InterPro" id="IPR045846">
    <property type="entry name" value="POLBc_alpha"/>
</dbReference>
<dbReference type="InterPro" id="IPR024647">
    <property type="entry name" value="DNA_pol_a_cat_su_N"/>
</dbReference>
<dbReference type="Gene3D" id="1.10.3200.20">
    <property type="entry name" value="DNA Polymerase alpha, zinc finger"/>
    <property type="match status" value="1"/>
</dbReference>
<evidence type="ECO:0000256" key="7">
    <source>
        <dbReference type="ARBA" id="ARBA00022771"/>
    </source>
</evidence>
<evidence type="ECO:0000256" key="8">
    <source>
        <dbReference type="ARBA" id="ARBA00022833"/>
    </source>
</evidence>
<dbReference type="GO" id="GO:1902975">
    <property type="term" value="P:mitotic DNA replication initiation"/>
    <property type="evidence" value="ECO:0007669"/>
    <property type="project" value="InterPro"/>
</dbReference>